<keyword evidence="2" id="KW-1185">Reference proteome</keyword>
<organism evidence="1 2">
    <name type="scientific">Batillaria attramentaria</name>
    <dbReference type="NCBI Taxonomy" id="370345"/>
    <lineage>
        <taxon>Eukaryota</taxon>
        <taxon>Metazoa</taxon>
        <taxon>Spiralia</taxon>
        <taxon>Lophotrochozoa</taxon>
        <taxon>Mollusca</taxon>
        <taxon>Gastropoda</taxon>
        <taxon>Caenogastropoda</taxon>
        <taxon>Sorbeoconcha</taxon>
        <taxon>Cerithioidea</taxon>
        <taxon>Batillariidae</taxon>
        <taxon>Batillaria</taxon>
    </lineage>
</organism>
<gene>
    <name evidence="1" type="ORF">BaRGS_00030255</name>
</gene>
<sequence>MEEAESSYTEYRLKETESTALDVYMESAKLGETHKLQALRYPPEANGQLLYEDVRNWETGDSVVVSIKYTDRQELGNWRQCCGFYQVHSSSGTGKLATVLWLLSPSTLIVRNWKTGDSVVVTIAEYTDRQELENWRQCCGYYRRVH</sequence>
<dbReference type="AlphaFoldDB" id="A0ABD0JUX9"/>
<protein>
    <submittedName>
        <fullName evidence="1">Uncharacterized protein</fullName>
    </submittedName>
</protein>
<evidence type="ECO:0000313" key="1">
    <source>
        <dbReference type="EMBL" id="KAK7478496.1"/>
    </source>
</evidence>
<dbReference type="Proteomes" id="UP001519460">
    <property type="component" value="Unassembled WGS sequence"/>
</dbReference>
<name>A0ABD0JUX9_9CAEN</name>
<accession>A0ABD0JUX9</accession>
<proteinExistence type="predicted"/>
<dbReference type="EMBL" id="JACVVK020000324">
    <property type="protein sequence ID" value="KAK7478496.1"/>
    <property type="molecule type" value="Genomic_DNA"/>
</dbReference>
<comment type="caution">
    <text evidence="1">The sequence shown here is derived from an EMBL/GenBank/DDBJ whole genome shotgun (WGS) entry which is preliminary data.</text>
</comment>
<reference evidence="1 2" key="1">
    <citation type="journal article" date="2023" name="Sci. Data">
        <title>Genome assembly of the Korean intertidal mud-creeper Batillaria attramentaria.</title>
        <authorList>
            <person name="Patra A.K."/>
            <person name="Ho P.T."/>
            <person name="Jun S."/>
            <person name="Lee S.J."/>
            <person name="Kim Y."/>
            <person name="Won Y.J."/>
        </authorList>
    </citation>
    <scope>NUCLEOTIDE SEQUENCE [LARGE SCALE GENOMIC DNA]</scope>
    <source>
        <strain evidence="1">Wonlab-2016</strain>
    </source>
</reference>
<evidence type="ECO:0000313" key="2">
    <source>
        <dbReference type="Proteomes" id="UP001519460"/>
    </source>
</evidence>